<keyword evidence="1" id="KW-0812">Transmembrane</keyword>
<keyword evidence="3" id="KW-0378">Hydrolase</keyword>
<dbReference type="PANTHER" id="PTHR36435">
    <property type="entry name" value="SLR1288 PROTEIN"/>
    <property type="match status" value="1"/>
</dbReference>
<keyword evidence="1" id="KW-1133">Transmembrane helix</keyword>
<accession>A0A8A4TWM9</accession>
<name>A0A8A4TWM9_SULCO</name>
<dbReference type="EMBL" id="CP071793">
    <property type="protein sequence ID" value="QTD53757.1"/>
    <property type="molecule type" value="Genomic_DNA"/>
</dbReference>
<dbReference type="Pfam" id="PF02517">
    <property type="entry name" value="Rce1-like"/>
    <property type="match status" value="1"/>
</dbReference>
<dbReference type="GO" id="GO:0004175">
    <property type="term" value="F:endopeptidase activity"/>
    <property type="evidence" value="ECO:0007669"/>
    <property type="project" value="UniProtKB-ARBA"/>
</dbReference>
<keyword evidence="3" id="KW-0645">Protease</keyword>
<evidence type="ECO:0000256" key="1">
    <source>
        <dbReference type="SAM" id="Phobius"/>
    </source>
</evidence>
<feature type="transmembrane region" description="Helical" evidence="1">
    <location>
        <begin position="174"/>
        <end position="197"/>
    </location>
</feature>
<feature type="transmembrane region" description="Helical" evidence="1">
    <location>
        <begin position="388"/>
        <end position="404"/>
    </location>
</feature>
<organism evidence="3 4">
    <name type="scientific">Sulfidibacter corallicola</name>
    <dbReference type="NCBI Taxonomy" id="2818388"/>
    <lineage>
        <taxon>Bacteria</taxon>
        <taxon>Pseudomonadati</taxon>
        <taxon>Acidobacteriota</taxon>
        <taxon>Holophagae</taxon>
        <taxon>Acanthopleuribacterales</taxon>
        <taxon>Acanthopleuribacteraceae</taxon>
        <taxon>Sulfidibacter</taxon>
    </lineage>
</organism>
<dbReference type="GO" id="GO:0080120">
    <property type="term" value="P:CAAX-box protein maturation"/>
    <property type="evidence" value="ECO:0007669"/>
    <property type="project" value="UniProtKB-ARBA"/>
</dbReference>
<dbReference type="RefSeq" id="WP_237383857.1">
    <property type="nucleotide sequence ID" value="NZ_CP071793.1"/>
</dbReference>
<gene>
    <name evidence="3" type="ORF">J3U87_15005</name>
</gene>
<feature type="transmembrane region" description="Helical" evidence="1">
    <location>
        <begin position="245"/>
        <end position="267"/>
    </location>
</feature>
<dbReference type="Proteomes" id="UP000663929">
    <property type="component" value="Chromosome"/>
</dbReference>
<feature type="transmembrane region" description="Helical" evidence="1">
    <location>
        <begin position="334"/>
        <end position="355"/>
    </location>
</feature>
<dbReference type="InterPro" id="IPR052710">
    <property type="entry name" value="CAAX_protease"/>
</dbReference>
<evidence type="ECO:0000259" key="2">
    <source>
        <dbReference type="Pfam" id="PF02517"/>
    </source>
</evidence>
<evidence type="ECO:0000313" key="4">
    <source>
        <dbReference type="Proteomes" id="UP000663929"/>
    </source>
</evidence>
<dbReference type="InterPro" id="IPR003675">
    <property type="entry name" value="Rce1/LyrA-like_dom"/>
</dbReference>
<dbReference type="KEGG" id="scor:J3U87_15005"/>
<feature type="transmembrane region" description="Helical" evidence="1">
    <location>
        <begin position="218"/>
        <end position="239"/>
    </location>
</feature>
<feature type="domain" description="CAAX prenyl protease 2/Lysostaphin resistance protein A-like" evidence="2">
    <location>
        <begin position="338"/>
        <end position="421"/>
    </location>
</feature>
<dbReference type="AlphaFoldDB" id="A0A8A4TWM9"/>
<reference evidence="3" key="1">
    <citation type="submission" date="2021-03" db="EMBL/GenBank/DDBJ databases">
        <title>Acanthopleuribacteraceae sp. M133.</title>
        <authorList>
            <person name="Wang G."/>
        </authorList>
    </citation>
    <scope>NUCLEOTIDE SEQUENCE</scope>
    <source>
        <strain evidence="3">M133</strain>
    </source>
</reference>
<proteinExistence type="predicted"/>
<sequence>MTGHRFSVLIFVAAVVTAVSAYFLSLPEASSTADRLSRRRDALITQYLMYKTAELQDFKTLKPVLESALERSEYDPQIAVPVGFIYFHEGRQEEALQVLSKMERHPRGELLRFVMLARPDPPDNWDSVSVKDWIDAQLALGAYEILNKERESAEMLVQIRHHENQARGYTQIQWLIEVFAVFGWGLLLSMYFSQRYLKLEGKEFFKLKPLYLPVEHLFPFYGWYLLAYLAISFAAEFALPGQPGILRRIVSYLPAMAIGLILAKRIFFHSSRFPMMDSLGLGNLQMKWMNLFQILGGLAVLYASYTASILIERIWPFPNVIDNTQNRAIIEDPIMGSVLIVFLCVVVPCFEEILFRGLIFRLLLGNTKPWIAILTSSLLFMLMHPLPAWPQIFAIGCGLAIIYYRSANLLISIWVHALWNFTALLMVMFGIM</sequence>
<keyword evidence="3" id="KW-0482">Metalloprotease</keyword>
<evidence type="ECO:0000313" key="3">
    <source>
        <dbReference type="EMBL" id="QTD53757.1"/>
    </source>
</evidence>
<feature type="transmembrane region" description="Helical" evidence="1">
    <location>
        <begin position="411"/>
        <end position="431"/>
    </location>
</feature>
<protein>
    <submittedName>
        <fullName evidence="3">CPBP family intramembrane metalloprotease</fullName>
    </submittedName>
</protein>
<keyword evidence="1" id="KW-0472">Membrane</keyword>
<feature type="transmembrane region" description="Helical" evidence="1">
    <location>
        <begin position="288"/>
        <end position="311"/>
    </location>
</feature>
<dbReference type="GO" id="GO:0008237">
    <property type="term" value="F:metallopeptidase activity"/>
    <property type="evidence" value="ECO:0007669"/>
    <property type="project" value="UniProtKB-KW"/>
</dbReference>
<keyword evidence="4" id="KW-1185">Reference proteome</keyword>
<dbReference type="PANTHER" id="PTHR36435:SF1">
    <property type="entry name" value="CAAX AMINO TERMINAL PROTEASE FAMILY PROTEIN"/>
    <property type="match status" value="1"/>
</dbReference>